<evidence type="ECO:0000313" key="1">
    <source>
        <dbReference type="EMBL" id="MSU03219.1"/>
    </source>
</evidence>
<dbReference type="Pfam" id="PF05339">
    <property type="entry name" value="DUF739"/>
    <property type="match status" value="1"/>
</dbReference>
<dbReference type="EMBL" id="VUNQ01000059">
    <property type="protein sequence ID" value="MSU03219.1"/>
    <property type="molecule type" value="Genomic_DNA"/>
</dbReference>
<keyword evidence="2" id="KW-1185">Reference proteome</keyword>
<dbReference type="RefSeq" id="WP_154442784.1">
    <property type="nucleotide sequence ID" value="NZ_VUNQ01000059.1"/>
</dbReference>
<gene>
    <name evidence="1" type="ORF">FYJ83_17295</name>
</gene>
<dbReference type="AlphaFoldDB" id="A0A6N7XMD8"/>
<evidence type="ECO:0000313" key="2">
    <source>
        <dbReference type="Proteomes" id="UP000469523"/>
    </source>
</evidence>
<dbReference type="GO" id="GO:0003677">
    <property type="term" value="F:DNA binding"/>
    <property type="evidence" value="ECO:0007669"/>
    <property type="project" value="InterPro"/>
</dbReference>
<name>A0A6N7XMD8_9FIRM</name>
<reference evidence="1 2" key="1">
    <citation type="submission" date="2019-09" db="EMBL/GenBank/DDBJ databases">
        <title>In-depth cultivation of the pig gut microbiome towards novel bacterial diversity and tailored functional studies.</title>
        <authorList>
            <person name="Wylensek D."/>
            <person name="Hitch T.C.A."/>
            <person name="Clavel T."/>
        </authorList>
    </citation>
    <scope>NUCLEOTIDE SEQUENCE [LARGE SCALE GENOMIC DNA]</scope>
    <source>
        <strain evidence="1 2">WCA3-693-APC-4?</strain>
    </source>
</reference>
<dbReference type="InterPro" id="IPR008003">
    <property type="entry name" value="DUF739"/>
</dbReference>
<dbReference type="InterPro" id="IPR010982">
    <property type="entry name" value="Lambda_DNA-bd_dom_sf"/>
</dbReference>
<comment type="caution">
    <text evidence="1">The sequence shown here is derived from an EMBL/GenBank/DDBJ whole genome shotgun (WGS) entry which is preliminary data.</text>
</comment>
<organism evidence="1 2">
    <name type="scientific">Tissierella pigra</name>
    <dbReference type="NCBI Taxonomy" id="2607614"/>
    <lineage>
        <taxon>Bacteria</taxon>
        <taxon>Bacillati</taxon>
        <taxon>Bacillota</taxon>
        <taxon>Tissierellia</taxon>
        <taxon>Tissierellales</taxon>
        <taxon>Tissierellaceae</taxon>
        <taxon>Tissierella</taxon>
    </lineage>
</organism>
<accession>A0A6N7XMD8</accession>
<sequence>MTFNYNKLRRKIIEKFSTQLAFSRAMRVSERTLSLKLNGKIYFTQDEIALATELLGIPQEEIQVYFFTSKVQDD</sequence>
<dbReference type="SUPFAM" id="SSF47413">
    <property type="entry name" value="lambda repressor-like DNA-binding domains"/>
    <property type="match status" value="1"/>
</dbReference>
<proteinExistence type="predicted"/>
<protein>
    <submittedName>
        <fullName evidence="1">DUF739 family protein</fullName>
    </submittedName>
</protein>
<dbReference type="Proteomes" id="UP000469523">
    <property type="component" value="Unassembled WGS sequence"/>
</dbReference>